<dbReference type="EMBL" id="JALJOV010000125">
    <property type="protein sequence ID" value="KAK9866900.1"/>
    <property type="molecule type" value="Genomic_DNA"/>
</dbReference>
<dbReference type="PANTHER" id="PTHR43706">
    <property type="entry name" value="NADH DEHYDROGENASE"/>
    <property type="match status" value="1"/>
</dbReference>
<proteinExistence type="inferred from homology"/>
<comment type="caution">
    <text evidence="13">The sequence shown here is derived from an EMBL/GenBank/DDBJ whole genome shotgun (WGS) entry which is preliminary data.</text>
</comment>
<comment type="similarity">
    <text evidence="2">Belongs to the NADH dehydrogenase family.</text>
</comment>
<dbReference type="AlphaFoldDB" id="A0AAW1TDU1"/>
<dbReference type="InterPro" id="IPR045024">
    <property type="entry name" value="NDH-2"/>
</dbReference>
<protein>
    <recommendedName>
        <fullName evidence="3">NADH:ubiquinone reductase (non-electrogenic)</fullName>
        <ecNumber evidence="3">1.6.5.9</ecNumber>
    </recommendedName>
</protein>
<evidence type="ECO:0000259" key="12">
    <source>
        <dbReference type="Pfam" id="PF07992"/>
    </source>
</evidence>
<gene>
    <name evidence="13" type="ORF">WJX84_011085</name>
</gene>
<keyword evidence="8" id="KW-0520">NAD</keyword>
<comment type="subcellular location">
    <subcellularLocation>
        <location evidence="1">Mitochondrion inner membrane</location>
        <topology evidence="1">Peripheral membrane protein</topology>
    </subcellularLocation>
</comment>
<evidence type="ECO:0000256" key="3">
    <source>
        <dbReference type="ARBA" id="ARBA00012637"/>
    </source>
</evidence>
<feature type="domain" description="FAD/NAD(P)-binding" evidence="12">
    <location>
        <begin position="92"/>
        <end position="200"/>
    </location>
</feature>
<evidence type="ECO:0000313" key="13">
    <source>
        <dbReference type="EMBL" id="KAK9866900.1"/>
    </source>
</evidence>
<name>A0AAW1TDU1_9CHLO</name>
<keyword evidence="5" id="KW-0472">Membrane</keyword>
<feature type="region of interest" description="Disordered" evidence="11">
    <location>
        <begin position="1"/>
        <end position="71"/>
    </location>
</feature>
<reference evidence="13 14" key="1">
    <citation type="journal article" date="2024" name="Nat. Commun.">
        <title>Phylogenomics reveals the evolutionary origins of lichenization in chlorophyte algae.</title>
        <authorList>
            <person name="Puginier C."/>
            <person name="Libourel C."/>
            <person name="Otte J."/>
            <person name="Skaloud P."/>
            <person name="Haon M."/>
            <person name="Grisel S."/>
            <person name="Petersen M."/>
            <person name="Berrin J.G."/>
            <person name="Delaux P.M."/>
            <person name="Dal Grande F."/>
            <person name="Keller J."/>
        </authorList>
    </citation>
    <scope>NUCLEOTIDE SEQUENCE [LARGE SCALE GENOMIC DNA]</scope>
    <source>
        <strain evidence="13 14">SAG 2523</strain>
    </source>
</reference>
<keyword evidence="6" id="KW-0274">FAD</keyword>
<dbReference type="EC" id="1.6.5.9" evidence="3"/>
<sequence>MQQVGRSPAHQPHGHSSLGRQAVSRLSLTGASQLSSSSRREPKRARRNAVQPCSATLVTDRPPQIQTDNGKVETDQVPIKQYTATKDIDRPRVVVLGSGWGAMSFVKAFNKNDSNKYELLLVSPRNYFLYTPLLPAVATGTVEQRSIVEPGKYYEAVCQDIDPKNKTIVACFPKDTGLDEACFRIPYDILVLAVGSVSECLSALLCLSWSPRSDKSCYRLWWWDHLLSTYDRAISDYTGKEFKSYRSDCLRGRRQTSGAFTQMACFVWKGATVASLPLRCLQYSAAEGNADGKPLFAEADINKDGKAAAVGALGRS</sequence>
<dbReference type="Pfam" id="PF07992">
    <property type="entry name" value="Pyr_redox_2"/>
    <property type="match status" value="1"/>
</dbReference>
<evidence type="ECO:0000313" key="14">
    <source>
        <dbReference type="Proteomes" id="UP001485043"/>
    </source>
</evidence>
<keyword evidence="4" id="KW-0285">Flavoprotein</keyword>
<evidence type="ECO:0000256" key="11">
    <source>
        <dbReference type="SAM" id="MobiDB-lite"/>
    </source>
</evidence>
<dbReference type="InterPro" id="IPR036188">
    <property type="entry name" value="FAD/NAD-bd_sf"/>
</dbReference>
<organism evidence="13 14">
    <name type="scientific">Apatococcus fuscideae</name>
    <dbReference type="NCBI Taxonomy" id="2026836"/>
    <lineage>
        <taxon>Eukaryota</taxon>
        <taxon>Viridiplantae</taxon>
        <taxon>Chlorophyta</taxon>
        <taxon>core chlorophytes</taxon>
        <taxon>Trebouxiophyceae</taxon>
        <taxon>Chlorellales</taxon>
        <taxon>Chlorellaceae</taxon>
        <taxon>Apatococcus</taxon>
    </lineage>
</organism>
<evidence type="ECO:0000256" key="9">
    <source>
        <dbReference type="ARBA" id="ARBA00047599"/>
    </source>
</evidence>
<evidence type="ECO:0000256" key="4">
    <source>
        <dbReference type="ARBA" id="ARBA00022630"/>
    </source>
</evidence>
<keyword evidence="5" id="KW-0496">Mitochondrion</keyword>
<evidence type="ECO:0000256" key="1">
    <source>
        <dbReference type="ARBA" id="ARBA00004637"/>
    </source>
</evidence>
<evidence type="ECO:0000256" key="6">
    <source>
        <dbReference type="ARBA" id="ARBA00022827"/>
    </source>
</evidence>
<evidence type="ECO:0000256" key="8">
    <source>
        <dbReference type="ARBA" id="ARBA00023027"/>
    </source>
</evidence>
<keyword evidence="14" id="KW-1185">Reference proteome</keyword>
<comment type="catalytic activity">
    <reaction evidence="10">
        <text>a ubiquinone + NADH + H(+) = a ubiquinol + NAD(+)</text>
        <dbReference type="Rhea" id="RHEA:23152"/>
        <dbReference type="Rhea" id="RHEA-COMP:9565"/>
        <dbReference type="Rhea" id="RHEA-COMP:9566"/>
        <dbReference type="ChEBI" id="CHEBI:15378"/>
        <dbReference type="ChEBI" id="CHEBI:16389"/>
        <dbReference type="ChEBI" id="CHEBI:17976"/>
        <dbReference type="ChEBI" id="CHEBI:57540"/>
        <dbReference type="ChEBI" id="CHEBI:57945"/>
    </reaction>
</comment>
<keyword evidence="7" id="KW-0560">Oxidoreductase</keyword>
<dbReference type="Proteomes" id="UP001485043">
    <property type="component" value="Unassembled WGS sequence"/>
</dbReference>
<evidence type="ECO:0000256" key="10">
    <source>
        <dbReference type="ARBA" id="ARBA00049010"/>
    </source>
</evidence>
<dbReference type="GO" id="GO:0005743">
    <property type="term" value="C:mitochondrial inner membrane"/>
    <property type="evidence" value="ECO:0007669"/>
    <property type="project" value="UniProtKB-SubCell"/>
</dbReference>
<dbReference type="GO" id="GO:0050136">
    <property type="term" value="F:NADH dehydrogenase (quinone) (non-electrogenic) activity"/>
    <property type="evidence" value="ECO:0007669"/>
    <property type="project" value="UniProtKB-EC"/>
</dbReference>
<evidence type="ECO:0000256" key="2">
    <source>
        <dbReference type="ARBA" id="ARBA00005272"/>
    </source>
</evidence>
<evidence type="ECO:0000256" key="7">
    <source>
        <dbReference type="ARBA" id="ARBA00023002"/>
    </source>
</evidence>
<dbReference type="PANTHER" id="PTHR43706:SF47">
    <property type="entry name" value="EXTERNAL NADH-UBIQUINONE OXIDOREDUCTASE 1, MITOCHONDRIAL-RELATED"/>
    <property type="match status" value="1"/>
</dbReference>
<accession>A0AAW1TDU1</accession>
<keyword evidence="5" id="KW-0999">Mitochondrion inner membrane</keyword>
<comment type="catalytic activity">
    <reaction evidence="9">
        <text>a quinone + NADH + H(+) = a quinol + NAD(+)</text>
        <dbReference type="Rhea" id="RHEA:46160"/>
        <dbReference type="ChEBI" id="CHEBI:15378"/>
        <dbReference type="ChEBI" id="CHEBI:24646"/>
        <dbReference type="ChEBI" id="CHEBI:57540"/>
        <dbReference type="ChEBI" id="CHEBI:57945"/>
        <dbReference type="ChEBI" id="CHEBI:132124"/>
        <dbReference type="EC" id="1.6.5.9"/>
    </reaction>
</comment>
<dbReference type="InterPro" id="IPR023753">
    <property type="entry name" value="FAD/NAD-binding_dom"/>
</dbReference>
<evidence type="ECO:0000256" key="5">
    <source>
        <dbReference type="ARBA" id="ARBA00022792"/>
    </source>
</evidence>
<dbReference type="Gene3D" id="3.50.50.100">
    <property type="match status" value="1"/>
</dbReference>
<feature type="compositionally biased region" description="Low complexity" evidence="11">
    <location>
        <begin position="26"/>
        <end position="37"/>
    </location>
</feature>
<dbReference type="SUPFAM" id="SSF51905">
    <property type="entry name" value="FAD/NAD(P)-binding domain"/>
    <property type="match status" value="1"/>
</dbReference>